<evidence type="ECO:0000313" key="9">
    <source>
        <dbReference type="EMBL" id="THF81622.1"/>
    </source>
</evidence>
<protein>
    <submittedName>
        <fullName evidence="9">Carbohydrate ABC transporter permease</fullName>
    </submittedName>
</protein>
<evidence type="ECO:0000256" key="7">
    <source>
        <dbReference type="RuleBase" id="RU363032"/>
    </source>
</evidence>
<dbReference type="OrthoDB" id="9810086at2"/>
<comment type="caution">
    <text evidence="9">The sequence shown here is derived from an EMBL/GenBank/DDBJ whole genome shotgun (WGS) entry which is preliminary data.</text>
</comment>
<dbReference type="InterPro" id="IPR035906">
    <property type="entry name" value="MetI-like_sf"/>
</dbReference>
<dbReference type="PROSITE" id="PS50928">
    <property type="entry name" value="ABC_TM1"/>
    <property type="match status" value="1"/>
</dbReference>
<dbReference type="RefSeq" id="WP_136369218.1">
    <property type="nucleotide sequence ID" value="NZ_SSOB01000008.1"/>
</dbReference>
<sequence length="292" mass="33213">MRKSKLNLFDILVGIVFLILCFLTVYPFIYALSFSISDTIMAAQHSVVFLPRGLTWQNYEMIFKDDRVIQGFLISAGRTIIGTALFVLVTGLCAYAMSKQRLKGRRMLFIFFVIPLYLSGGLLPYYVLIHDLNLFNNFLVYVIPGCFSGFYMFLIKVYLENVPESMEESAMLDGANDLQIAFRIYAPLAIPVLATVTLFICVTQWNSWFDALLFVTKPDLQPLQLILQVILRETQIDNLLQVYAMTTGVKPKVNAESYKMAVLIVTTLPIVFIYPFAQKYFVKGTMIGAVKM</sequence>
<keyword evidence="6 7" id="KW-0472">Membrane</keyword>
<evidence type="ECO:0000256" key="6">
    <source>
        <dbReference type="ARBA" id="ARBA00023136"/>
    </source>
</evidence>
<feature type="transmembrane region" description="Helical" evidence="7">
    <location>
        <begin position="68"/>
        <end position="95"/>
    </location>
</feature>
<dbReference type="PANTHER" id="PTHR43744:SF9">
    <property type="entry name" value="POLYGALACTURONAN_RHAMNOGALACTURONAN TRANSPORT SYSTEM PERMEASE PROTEIN YTCP"/>
    <property type="match status" value="1"/>
</dbReference>
<evidence type="ECO:0000256" key="1">
    <source>
        <dbReference type="ARBA" id="ARBA00004651"/>
    </source>
</evidence>
<proteinExistence type="inferred from homology"/>
<dbReference type="SUPFAM" id="SSF161098">
    <property type="entry name" value="MetI-like"/>
    <property type="match status" value="1"/>
</dbReference>
<dbReference type="InterPro" id="IPR000515">
    <property type="entry name" value="MetI-like"/>
</dbReference>
<keyword evidence="10" id="KW-1185">Reference proteome</keyword>
<organism evidence="9 10">
    <name type="scientific">Cohnella fermenti</name>
    <dbReference type="NCBI Taxonomy" id="2565925"/>
    <lineage>
        <taxon>Bacteria</taxon>
        <taxon>Bacillati</taxon>
        <taxon>Bacillota</taxon>
        <taxon>Bacilli</taxon>
        <taxon>Bacillales</taxon>
        <taxon>Paenibacillaceae</taxon>
        <taxon>Cohnella</taxon>
    </lineage>
</organism>
<name>A0A4S4C1U1_9BACL</name>
<evidence type="ECO:0000313" key="10">
    <source>
        <dbReference type="Proteomes" id="UP000310636"/>
    </source>
</evidence>
<keyword evidence="5 7" id="KW-1133">Transmembrane helix</keyword>
<keyword evidence="4 7" id="KW-0812">Transmembrane</keyword>
<feature type="transmembrane region" description="Helical" evidence="7">
    <location>
        <begin position="7"/>
        <end position="29"/>
    </location>
</feature>
<accession>A0A4S4C1U1</accession>
<dbReference type="AlphaFoldDB" id="A0A4S4C1U1"/>
<keyword evidence="3" id="KW-1003">Cell membrane</keyword>
<comment type="similarity">
    <text evidence="7">Belongs to the binding-protein-dependent transport system permease family.</text>
</comment>
<evidence type="ECO:0000256" key="3">
    <source>
        <dbReference type="ARBA" id="ARBA00022475"/>
    </source>
</evidence>
<feature type="transmembrane region" description="Helical" evidence="7">
    <location>
        <begin position="180"/>
        <end position="205"/>
    </location>
</feature>
<feature type="domain" description="ABC transmembrane type-1" evidence="8">
    <location>
        <begin position="72"/>
        <end position="274"/>
    </location>
</feature>
<dbReference type="Gene3D" id="1.10.3720.10">
    <property type="entry name" value="MetI-like"/>
    <property type="match status" value="1"/>
</dbReference>
<feature type="transmembrane region" description="Helical" evidence="7">
    <location>
        <begin position="138"/>
        <end position="159"/>
    </location>
</feature>
<comment type="subcellular location">
    <subcellularLocation>
        <location evidence="1 7">Cell membrane</location>
        <topology evidence="1 7">Multi-pass membrane protein</topology>
    </subcellularLocation>
</comment>
<dbReference type="EMBL" id="SSOB01000008">
    <property type="protein sequence ID" value="THF81622.1"/>
    <property type="molecule type" value="Genomic_DNA"/>
</dbReference>
<evidence type="ECO:0000256" key="5">
    <source>
        <dbReference type="ARBA" id="ARBA00022989"/>
    </source>
</evidence>
<dbReference type="GO" id="GO:0055085">
    <property type="term" value="P:transmembrane transport"/>
    <property type="evidence" value="ECO:0007669"/>
    <property type="project" value="InterPro"/>
</dbReference>
<dbReference type="Proteomes" id="UP000310636">
    <property type="component" value="Unassembled WGS sequence"/>
</dbReference>
<dbReference type="Pfam" id="PF00528">
    <property type="entry name" value="BPD_transp_1"/>
    <property type="match status" value="1"/>
</dbReference>
<dbReference type="GO" id="GO:0005886">
    <property type="term" value="C:plasma membrane"/>
    <property type="evidence" value="ECO:0007669"/>
    <property type="project" value="UniProtKB-SubCell"/>
</dbReference>
<feature type="transmembrane region" description="Helical" evidence="7">
    <location>
        <begin position="258"/>
        <end position="277"/>
    </location>
</feature>
<evidence type="ECO:0000259" key="8">
    <source>
        <dbReference type="PROSITE" id="PS50928"/>
    </source>
</evidence>
<evidence type="ECO:0000256" key="4">
    <source>
        <dbReference type="ARBA" id="ARBA00022692"/>
    </source>
</evidence>
<dbReference type="CDD" id="cd06261">
    <property type="entry name" value="TM_PBP2"/>
    <property type="match status" value="1"/>
</dbReference>
<dbReference type="PANTHER" id="PTHR43744">
    <property type="entry name" value="ABC TRANSPORTER PERMEASE PROTEIN MG189-RELATED-RELATED"/>
    <property type="match status" value="1"/>
</dbReference>
<keyword evidence="2 7" id="KW-0813">Transport</keyword>
<reference evidence="9 10" key="1">
    <citation type="submission" date="2019-04" db="EMBL/GenBank/DDBJ databases">
        <title>Cohnella sp. nov. isolated from preserved vegetables.</title>
        <authorList>
            <person name="Lin S.-Y."/>
            <person name="Hung M.-H."/>
            <person name="Young C.-C."/>
        </authorList>
    </citation>
    <scope>NUCLEOTIDE SEQUENCE [LARGE SCALE GENOMIC DNA]</scope>
    <source>
        <strain evidence="9 10">CC-MHH1044</strain>
    </source>
</reference>
<feature type="transmembrane region" description="Helical" evidence="7">
    <location>
        <begin position="107"/>
        <end position="126"/>
    </location>
</feature>
<gene>
    <name evidence="9" type="ORF">E6C55_07775</name>
</gene>
<evidence type="ECO:0000256" key="2">
    <source>
        <dbReference type="ARBA" id="ARBA00022448"/>
    </source>
</evidence>